<evidence type="ECO:0000256" key="1">
    <source>
        <dbReference type="ARBA" id="ARBA00010118"/>
    </source>
</evidence>
<evidence type="ECO:0000256" key="3">
    <source>
        <dbReference type="SAM" id="MobiDB-lite"/>
    </source>
</evidence>
<feature type="region of interest" description="Disordered" evidence="3">
    <location>
        <begin position="597"/>
        <end position="633"/>
    </location>
</feature>
<feature type="transmembrane region" description="Helical" evidence="4">
    <location>
        <begin position="411"/>
        <end position="428"/>
    </location>
</feature>
<dbReference type="EMBL" id="JAPDFR010000003">
    <property type="protein sequence ID" value="KAK0388060.1"/>
    <property type="molecule type" value="Genomic_DNA"/>
</dbReference>
<dbReference type="PANTHER" id="PTHR12203:SF35">
    <property type="entry name" value="PROTEIN O-GLUCOSYLTRANSFERASE 1"/>
    <property type="match status" value="1"/>
</dbReference>
<feature type="transmembrane region" description="Helical" evidence="4">
    <location>
        <begin position="274"/>
        <end position="296"/>
    </location>
</feature>
<keyword evidence="2" id="KW-0808">Transferase</keyword>
<evidence type="ECO:0000313" key="6">
    <source>
        <dbReference type="EMBL" id="KAK0388060.1"/>
    </source>
</evidence>
<comment type="caution">
    <text evidence="6">The sequence shown here is derived from an EMBL/GenBank/DDBJ whole genome shotgun (WGS) entry which is preliminary data.</text>
</comment>
<keyword evidence="7" id="KW-1185">Reference proteome</keyword>
<keyword evidence="4" id="KW-0472">Membrane</keyword>
<keyword evidence="4" id="KW-1133">Transmembrane helix</keyword>
<sequence>MSGLWAGRSAARHRGGPLSTASRSRMLVLGHNDRVSSFAFALFGLLFGSYFLSTRYYTSAAFERPYHFAFAALIIHAGILRVLQPWVTREARRATFKDGEFSLPLSEKDDARKSVLPPSPSLLASLRDPRKAPELWLLSVGVAMRCVATWYVIRAIQCSSIGLESFRVLYVYILDNSRIGQRWMGRPIETSSAENVWPRWKSATYLKFALSWALATTHALSYARIPSSAVCPNAWWYDPLVPILQIFICAIDAHLLVGFNNLRQRFLRHGRSHVSVLINVSLLGAASIVLLSIPSWAEDRNFFWALTFHYADVRDFLIDGLLTASALVCGSHLLAVLSPATVAFAATGMAMFGIHIPYLGISDVIPSLDMEGIQMKMAFAAFSATPMWLLLRPPRGNPRPAVTAVVHRWLLVCYAGIIALCLGFWLMARTTPVAQWSVAEAVDELTRMGRSYSTSWQAQASSSGSLEDAVTEYQKRYGIPPPPNFDKWYNYAIAHKSPIIDDFGQIHNDLLPFWGVAPSVIRAKTFEVQQYAAVEMVGLRIRNGAVDHSPHIHPSHQWMMTSIERMVGPFAQWLPDMDIAINVADEPRVAVTYQEKQRLESEARKARTRLQHGSNSHGSDKVSPTQWPSDFPKPLGGEGQMLLPQGFTNYIRKPILNDLVADSCPPNSPLHRSRWWDSGTTCTQCQIPHSLITKSGALMLNATRSSDLCHQPDMAYLTGAVSSPSAMFATRQLSPVFSQGRITGFSDILMPSPWNFDERSSYNDAEDIDWSAKTNSIFWRGGSTDGYAAEGSWTGFTRARFGKEAFEKATELNRQGPAPGKLGVNVSFSGEMTRCHKSDCRAELQTFNLWATAAAGSEATSQKHSVSSNHLLPPVVPFSEHWRFRHLIDMDGAGFSGRFLPFLRSRSLVYRASLYRTWMDERVHAWQHYIPVDVRFGQGFWHLVEYLAGAGQKGSGDSTARMVAEQGRRWAGEALRKEDMQVYMFRLLLEWGRIVDDDRENLFYKA</sequence>
<evidence type="ECO:0000259" key="5">
    <source>
        <dbReference type="SMART" id="SM00672"/>
    </source>
</evidence>
<feature type="domain" description="Glycosyl transferase CAP10" evidence="5">
    <location>
        <begin position="698"/>
        <end position="991"/>
    </location>
</feature>
<dbReference type="PANTHER" id="PTHR12203">
    <property type="entry name" value="KDEL LYS-ASP-GLU-LEU CONTAINING - RELATED"/>
    <property type="match status" value="1"/>
</dbReference>
<dbReference type="InterPro" id="IPR051091">
    <property type="entry name" value="O-Glucosyltr/Glycosyltrsf_90"/>
</dbReference>
<feature type="transmembrane region" description="Helical" evidence="4">
    <location>
        <begin position="65"/>
        <end position="83"/>
    </location>
</feature>
<feature type="transmembrane region" description="Helical" evidence="4">
    <location>
        <begin position="373"/>
        <end position="391"/>
    </location>
</feature>
<organism evidence="6 7">
    <name type="scientific">Sarocladium strictum</name>
    <name type="common">Black bundle disease fungus</name>
    <name type="synonym">Acremonium strictum</name>
    <dbReference type="NCBI Taxonomy" id="5046"/>
    <lineage>
        <taxon>Eukaryota</taxon>
        <taxon>Fungi</taxon>
        <taxon>Dikarya</taxon>
        <taxon>Ascomycota</taxon>
        <taxon>Pezizomycotina</taxon>
        <taxon>Sordariomycetes</taxon>
        <taxon>Hypocreomycetidae</taxon>
        <taxon>Hypocreales</taxon>
        <taxon>Sarocladiaceae</taxon>
        <taxon>Sarocladium</taxon>
    </lineage>
</organism>
<evidence type="ECO:0000256" key="2">
    <source>
        <dbReference type="ARBA" id="ARBA00022679"/>
    </source>
</evidence>
<dbReference type="AlphaFoldDB" id="A0AA39GIL7"/>
<dbReference type="InterPro" id="IPR006598">
    <property type="entry name" value="CAP10"/>
</dbReference>
<dbReference type="Pfam" id="PF05686">
    <property type="entry name" value="Glyco_transf_90"/>
    <property type="match status" value="1"/>
</dbReference>
<proteinExistence type="inferred from homology"/>
<dbReference type="GO" id="GO:0016740">
    <property type="term" value="F:transferase activity"/>
    <property type="evidence" value="ECO:0007669"/>
    <property type="project" value="UniProtKB-KW"/>
</dbReference>
<feature type="transmembrane region" description="Helical" evidence="4">
    <location>
        <begin position="35"/>
        <end position="53"/>
    </location>
</feature>
<feature type="transmembrane region" description="Helical" evidence="4">
    <location>
        <begin position="342"/>
        <end position="361"/>
    </location>
</feature>
<gene>
    <name evidence="6" type="ORF">NLU13_4304</name>
</gene>
<reference evidence="6" key="1">
    <citation type="submission" date="2022-10" db="EMBL/GenBank/DDBJ databases">
        <title>Determination and structural analysis of whole genome sequence of Sarocladium strictum F4-1.</title>
        <authorList>
            <person name="Hu L."/>
            <person name="Jiang Y."/>
        </authorList>
    </citation>
    <scope>NUCLEOTIDE SEQUENCE</scope>
    <source>
        <strain evidence="6">F4-1</strain>
    </source>
</reference>
<feature type="transmembrane region" description="Helical" evidence="4">
    <location>
        <begin position="243"/>
        <end position="262"/>
    </location>
</feature>
<keyword evidence="4" id="KW-0812">Transmembrane</keyword>
<feature type="transmembrane region" description="Helical" evidence="4">
    <location>
        <begin position="316"/>
        <end position="335"/>
    </location>
</feature>
<evidence type="ECO:0000313" key="7">
    <source>
        <dbReference type="Proteomes" id="UP001175261"/>
    </source>
</evidence>
<comment type="similarity">
    <text evidence="1">Belongs to the glycosyltransferase 90 family.</text>
</comment>
<feature type="compositionally biased region" description="Polar residues" evidence="3">
    <location>
        <begin position="611"/>
        <end position="628"/>
    </location>
</feature>
<protein>
    <recommendedName>
        <fullName evidence="5">Glycosyl transferase CAP10 domain-containing protein</fullName>
    </recommendedName>
</protein>
<name>A0AA39GIL7_SARSR</name>
<dbReference type="Proteomes" id="UP001175261">
    <property type="component" value="Unassembled WGS sequence"/>
</dbReference>
<accession>A0AA39GIL7</accession>
<evidence type="ECO:0000256" key="4">
    <source>
        <dbReference type="SAM" id="Phobius"/>
    </source>
</evidence>
<dbReference type="SMART" id="SM00672">
    <property type="entry name" value="CAP10"/>
    <property type="match status" value="1"/>
</dbReference>